<comment type="catalytic activity">
    <reaction evidence="10">
        <text>Hydrolysis of (1-&gt;4)-beta-D-xylans, to remove successive D-xylose residues from the non-reducing termini.</text>
        <dbReference type="EC" id="3.2.1.37"/>
    </reaction>
</comment>
<evidence type="ECO:0000256" key="3">
    <source>
        <dbReference type="ARBA" id="ARBA00022651"/>
    </source>
</evidence>
<keyword evidence="4" id="KW-0732">Signal</keyword>
<dbReference type="InterPro" id="IPR036881">
    <property type="entry name" value="Glyco_hydro_3_C_sf"/>
</dbReference>
<dbReference type="GO" id="GO:0031222">
    <property type="term" value="P:arabinan catabolic process"/>
    <property type="evidence" value="ECO:0007669"/>
    <property type="project" value="TreeGrafter"/>
</dbReference>
<dbReference type="Gene3D" id="3.40.50.1700">
    <property type="entry name" value="Glycoside hydrolase family 3 C-terminal domain"/>
    <property type="match status" value="1"/>
</dbReference>
<dbReference type="Pfam" id="PF00933">
    <property type="entry name" value="Glyco_hydro_3"/>
    <property type="match status" value="1"/>
</dbReference>
<reference evidence="13" key="1">
    <citation type="journal article" date="2023" name="Mol. Phylogenet. Evol.">
        <title>Genome-scale phylogeny and comparative genomics of the fungal order Sordariales.</title>
        <authorList>
            <person name="Hensen N."/>
            <person name="Bonometti L."/>
            <person name="Westerberg I."/>
            <person name="Brannstrom I.O."/>
            <person name="Guillou S."/>
            <person name="Cros-Aarteil S."/>
            <person name="Calhoun S."/>
            <person name="Haridas S."/>
            <person name="Kuo A."/>
            <person name="Mondo S."/>
            <person name="Pangilinan J."/>
            <person name="Riley R."/>
            <person name="LaButti K."/>
            <person name="Andreopoulos B."/>
            <person name="Lipzen A."/>
            <person name="Chen C."/>
            <person name="Yan M."/>
            <person name="Daum C."/>
            <person name="Ng V."/>
            <person name="Clum A."/>
            <person name="Steindorff A."/>
            <person name="Ohm R.A."/>
            <person name="Martin F."/>
            <person name="Silar P."/>
            <person name="Natvig D.O."/>
            <person name="Lalanne C."/>
            <person name="Gautier V."/>
            <person name="Ament-Velasquez S.L."/>
            <person name="Kruys A."/>
            <person name="Hutchinson M.I."/>
            <person name="Powell A.J."/>
            <person name="Barry K."/>
            <person name="Miller A.N."/>
            <person name="Grigoriev I.V."/>
            <person name="Debuchy R."/>
            <person name="Gladieux P."/>
            <person name="Hiltunen Thoren M."/>
            <person name="Johannesson H."/>
        </authorList>
    </citation>
    <scope>NUCLEOTIDE SEQUENCE</scope>
    <source>
        <strain evidence="13">PSN293</strain>
    </source>
</reference>
<keyword evidence="14" id="KW-1185">Reference proteome</keyword>
<comment type="similarity">
    <text evidence="2">Belongs to the glycosyl hydrolase 3 family.</text>
</comment>
<dbReference type="SUPFAM" id="SSF51445">
    <property type="entry name" value="(Trans)glycosidases"/>
    <property type="match status" value="1"/>
</dbReference>
<evidence type="ECO:0000256" key="5">
    <source>
        <dbReference type="ARBA" id="ARBA00022801"/>
    </source>
</evidence>
<keyword evidence="6" id="KW-0325">Glycoprotein</keyword>
<dbReference type="InterPro" id="IPR044993">
    <property type="entry name" value="BXL"/>
</dbReference>
<accession>A0AAN6XWR2</accession>
<keyword evidence="9" id="KW-0624">Polysaccharide degradation</keyword>
<sequence>MKLSRTLLAGLTGPLFGTQGANGFTFPDCVNGPLAGNTVCDTKASPSDRAAALVKAMTANEKLANLVDNSKGAPRLGLPSYQWWNEGLHGVAASPGVSFNRNGTTFGYATSFANAITLASAFDDELVLKVGEAISTEARAFINAGRAGLEFWTPNINPYKDPRWGRGAETPGEDPFRVKGYTAAIVAGLEGNQAIRKVIATCKHYAAYDLERWKGVVRYAFNAIVSMQDLTEYYLPPFQQCARDSKAGSIMCSYNALNGTPACANTYLMNDILREHWGWTEHNNFITSDCNAIKDFLPDEHNYSSTPAEAAAVAYTSGTDTVCEVPGWPPFTDVIGAYNQTLLSEATIDTALRRLYEGLIRAGYFDPQSSHPYGSIGWSDVNTPEHQVLALQTATDGAVLLKNINSTLPISLTGNKSIALVGHWAGWATGSKMLGPYSGIPPFLITPEAAAILYNITYYPAPGPVAQPGGVNDSWTNSSLSAAAKADIIIYCGGTDMSIASEDKDRESIAWPASQLSHIETLASLGKPVIVAQLGDQVDDSPLLANPNISAVLWMGYPGQAGGLALFDILTGRTAPAGRLAVTQYPAEYVDQVPLTEMALRPITGASPGRTYRWYDDAVLPFGHGQHYTSFSVGISKTNPTNLSSTSSKEVLASCANKEKPDLCVFTTVPVSITNTGKTMSDYVALLFLRGEFGPKPYPIKTLVGYKRLRAIKPGETREAAIEVKLGELARRNEMGDLLLYGGKYEFVLGVEGLDEGTAKTLEFQIDGEEMLERFPQPKN</sequence>
<proteinExistence type="inferred from homology"/>
<evidence type="ECO:0000256" key="4">
    <source>
        <dbReference type="ARBA" id="ARBA00022729"/>
    </source>
</evidence>
<dbReference type="SMART" id="SM01217">
    <property type="entry name" value="Fn3_like"/>
    <property type="match status" value="1"/>
</dbReference>
<reference evidence="13" key="2">
    <citation type="submission" date="2023-05" db="EMBL/GenBank/DDBJ databases">
        <authorList>
            <consortium name="Lawrence Berkeley National Laboratory"/>
            <person name="Steindorff A."/>
            <person name="Hensen N."/>
            <person name="Bonometti L."/>
            <person name="Westerberg I."/>
            <person name="Brannstrom I.O."/>
            <person name="Guillou S."/>
            <person name="Cros-Aarteil S."/>
            <person name="Calhoun S."/>
            <person name="Haridas S."/>
            <person name="Kuo A."/>
            <person name="Mondo S."/>
            <person name="Pangilinan J."/>
            <person name="Riley R."/>
            <person name="Labutti K."/>
            <person name="Andreopoulos B."/>
            <person name="Lipzen A."/>
            <person name="Chen C."/>
            <person name="Yanf M."/>
            <person name="Daum C."/>
            <person name="Ng V."/>
            <person name="Clum A."/>
            <person name="Ohm R."/>
            <person name="Martin F."/>
            <person name="Silar P."/>
            <person name="Natvig D."/>
            <person name="Lalanne C."/>
            <person name="Gautier V."/>
            <person name="Ament-Velasquez S.L."/>
            <person name="Kruys A."/>
            <person name="Hutchinson M.I."/>
            <person name="Powell A.J."/>
            <person name="Barry K."/>
            <person name="Miller A.N."/>
            <person name="Grigoriev I.V."/>
            <person name="Debuchy R."/>
            <person name="Gladieux P."/>
            <person name="Thoren M.H."/>
            <person name="Johannesson H."/>
        </authorList>
    </citation>
    <scope>NUCLEOTIDE SEQUENCE</scope>
    <source>
        <strain evidence="13">PSN293</strain>
    </source>
</reference>
<evidence type="ECO:0000256" key="1">
    <source>
        <dbReference type="ARBA" id="ARBA00004851"/>
    </source>
</evidence>
<keyword evidence="8" id="KW-0326">Glycosidase</keyword>
<dbReference type="Pfam" id="PF01915">
    <property type="entry name" value="Glyco_hydro_3_C"/>
    <property type="match status" value="1"/>
</dbReference>
<keyword evidence="7" id="KW-0119">Carbohydrate metabolism</keyword>
<evidence type="ECO:0000256" key="10">
    <source>
        <dbReference type="ARBA" id="ARBA00024574"/>
    </source>
</evidence>
<dbReference type="InterPro" id="IPR002772">
    <property type="entry name" value="Glyco_hydro_3_C"/>
</dbReference>
<evidence type="ECO:0000256" key="2">
    <source>
        <dbReference type="ARBA" id="ARBA00005336"/>
    </source>
</evidence>
<dbReference type="PANTHER" id="PTHR42721:SF3">
    <property type="entry name" value="BETA-D-XYLOSIDASE 5-RELATED"/>
    <property type="match status" value="1"/>
</dbReference>
<comment type="pathway">
    <text evidence="1">Glycan degradation; xylan degradation.</text>
</comment>
<evidence type="ECO:0000256" key="8">
    <source>
        <dbReference type="ARBA" id="ARBA00023295"/>
    </source>
</evidence>
<dbReference type="InterPro" id="IPR001764">
    <property type="entry name" value="Glyco_hydro_3_N"/>
</dbReference>
<evidence type="ECO:0000256" key="7">
    <source>
        <dbReference type="ARBA" id="ARBA00023277"/>
    </source>
</evidence>
<evidence type="ECO:0000259" key="12">
    <source>
        <dbReference type="SMART" id="SM01217"/>
    </source>
</evidence>
<dbReference type="PANTHER" id="PTHR42721">
    <property type="entry name" value="SUGAR HYDROLASE-RELATED"/>
    <property type="match status" value="1"/>
</dbReference>
<dbReference type="InterPro" id="IPR026891">
    <property type="entry name" value="Fn3-like"/>
</dbReference>
<dbReference type="Gene3D" id="2.60.40.10">
    <property type="entry name" value="Immunoglobulins"/>
    <property type="match status" value="1"/>
</dbReference>
<protein>
    <recommendedName>
        <fullName evidence="11">xylan 1,4-beta-xylosidase</fullName>
        <ecNumber evidence="11">3.2.1.37</ecNumber>
    </recommendedName>
</protein>
<dbReference type="EMBL" id="MU858321">
    <property type="protein sequence ID" value="KAK4207091.1"/>
    <property type="molecule type" value="Genomic_DNA"/>
</dbReference>
<dbReference type="EC" id="3.2.1.37" evidence="11"/>
<dbReference type="InterPro" id="IPR036962">
    <property type="entry name" value="Glyco_hydro_3_N_sf"/>
</dbReference>
<dbReference type="SUPFAM" id="SSF52279">
    <property type="entry name" value="Beta-D-glucan exohydrolase, C-terminal domain"/>
    <property type="match status" value="1"/>
</dbReference>
<dbReference type="AlphaFoldDB" id="A0AAN6XWR2"/>
<gene>
    <name evidence="13" type="ORF">QBC37DRAFT_102500</name>
</gene>
<evidence type="ECO:0000256" key="9">
    <source>
        <dbReference type="ARBA" id="ARBA00023326"/>
    </source>
</evidence>
<organism evidence="13 14">
    <name type="scientific">Rhypophila decipiens</name>
    <dbReference type="NCBI Taxonomy" id="261697"/>
    <lineage>
        <taxon>Eukaryota</taxon>
        <taxon>Fungi</taxon>
        <taxon>Dikarya</taxon>
        <taxon>Ascomycota</taxon>
        <taxon>Pezizomycotina</taxon>
        <taxon>Sordariomycetes</taxon>
        <taxon>Sordariomycetidae</taxon>
        <taxon>Sordariales</taxon>
        <taxon>Naviculisporaceae</taxon>
        <taxon>Rhypophila</taxon>
    </lineage>
</organism>
<evidence type="ECO:0000313" key="13">
    <source>
        <dbReference type="EMBL" id="KAK4207091.1"/>
    </source>
</evidence>
<dbReference type="InterPro" id="IPR013783">
    <property type="entry name" value="Ig-like_fold"/>
</dbReference>
<comment type="caution">
    <text evidence="13">The sequence shown here is derived from an EMBL/GenBank/DDBJ whole genome shotgun (WGS) entry which is preliminary data.</text>
</comment>
<keyword evidence="5" id="KW-0378">Hydrolase</keyword>
<dbReference type="GO" id="GO:0046556">
    <property type="term" value="F:alpha-L-arabinofuranosidase activity"/>
    <property type="evidence" value="ECO:0007669"/>
    <property type="project" value="TreeGrafter"/>
</dbReference>
<dbReference type="InterPro" id="IPR017853">
    <property type="entry name" value="GH"/>
</dbReference>
<keyword evidence="3" id="KW-0858">Xylan degradation</keyword>
<dbReference type="Gene3D" id="3.20.20.300">
    <property type="entry name" value="Glycoside hydrolase, family 3, N-terminal domain"/>
    <property type="match status" value="1"/>
</dbReference>
<evidence type="ECO:0000256" key="6">
    <source>
        <dbReference type="ARBA" id="ARBA00023180"/>
    </source>
</evidence>
<evidence type="ECO:0000256" key="11">
    <source>
        <dbReference type="ARBA" id="ARBA00026107"/>
    </source>
</evidence>
<dbReference type="Proteomes" id="UP001301769">
    <property type="component" value="Unassembled WGS sequence"/>
</dbReference>
<dbReference type="GO" id="GO:0045493">
    <property type="term" value="P:xylan catabolic process"/>
    <property type="evidence" value="ECO:0007669"/>
    <property type="project" value="UniProtKB-KW"/>
</dbReference>
<name>A0AAN6XWR2_9PEZI</name>
<dbReference type="GO" id="GO:0009044">
    <property type="term" value="F:xylan 1,4-beta-xylosidase activity"/>
    <property type="evidence" value="ECO:0007669"/>
    <property type="project" value="UniProtKB-EC"/>
</dbReference>
<feature type="domain" description="Fibronectin type III-like" evidence="12">
    <location>
        <begin position="683"/>
        <end position="753"/>
    </location>
</feature>
<evidence type="ECO:0000313" key="14">
    <source>
        <dbReference type="Proteomes" id="UP001301769"/>
    </source>
</evidence>